<keyword evidence="1" id="KW-0472">Membrane</keyword>
<feature type="transmembrane region" description="Helical" evidence="1">
    <location>
        <begin position="46"/>
        <end position="64"/>
    </location>
</feature>
<evidence type="ECO:0000313" key="2">
    <source>
        <dbReference type="EMBL" id="OPX56244.1"/>
    </source>
</evidence>
<protein>
    <submittedName>
        <fullName evidence="2">Uncharacterized protein</fullName>
    </submittedName>
</protein>
<keyword evidence="1" id="KW-0812">Transmembrane</keyword>
<dbReference type="Proteomes" id="UP000191418">
    <property type="component" value="Unassembled WGS sequence"/>
</dbReference>
<sequence>MERFSDGIWAPRLTLAYAWTAFVQGLSWLGFVGFVVAGYLLNKGSLIRIGYVLFAASFLLQWQLPDYFAAVS</sequence>
<proteinExistence type="predicted"/>
<keyword evidence="1" id="KW-1133">Transmembrane helix</keyword>
<name>A0A1V4T8G9_9GAMM</name>
<accession>A0A1V4T8G9</accession>
<organism evidence="2 3">
    <name type="scientific">Oceanospirillum multiglobuliferum</name>
    <dbReference type="NCBI Taxonomy" id="64969"/>
    <lineage>
        <taxon>Bacteria</taxon>
        <taxon>Pseudomonadati</taxon>
        <taxon>Pseudomonadota</taxon>
        <taxon>Gammaproteobacteria</taxon>
        <taxon>Oceanospirillales</taxon>
        <taxon>Oceanospirillaceae</taxon>
        <taxon>Oceanospirillum</taxon>
    </lineage>
</organism>
<keyword evidence="3" id="KW-1185">Reference proteome</keyword>
<feature type="transmembrane region" description="Helical" evidence="1">
    <location>
        <begin position="16"/>
        <end position="41"/>
    </location>
</feature>
<reference evidence="2 3" key="1">
    <citation type="submission" date="2017-01" db="EMBL/GenBank/DDBJ databases">
        <title>Genome Sequencing of a Marine Spirillum, Oceanospirillum multiglobuliferum ATCC 33336, from Japan.</title>
        <authorList>
            <person name="Carney J.G."/>
            <person name="Trachtenberg A.M."/>
            <person name="Rheaume B.A."/>
            <person name="Linnane J.D."/>
            <person name="Pitts N.L."/>
            <person name="Mykles D.L."/>
            <person name="Maclea K.S."/>
        </authorList>
    </citation>
    <scope>NUCLEOTIDE SEQUENCE [LARGE SCALE GENOMIC DNA]</scope>
    <source>
        <strain evidence="2 3">ATCC 33336</strain>
    </source>
</reference>
<comment type="caution">
    <text evidence="2">The sequence shown here is derived from an EMBL/GenBank/DDBJ whole genome shotgun (WGS) entry which is preliminary data.</text>
</comment>
<gene>
    <name evidence="2" type="ORF">BTE48_04520</name>
</gene>
<dbReference type="EMBL" id="MTSM01000004">
    <property type="protein sequence ID" value="OPX56244.1"/>
    <property type="molecule type" value="Genomic_DNA"/>
</dbReference>
<dbReference type="AlphaFoldDB" id="A0A1V4T8G9"/>
<evidence type="ECO:0000256" key="1">
    <source>
        <dbReference type="SAM" id="Phobius"/>
    </source>
</evidence>
<evidence type="ECO:0000313" key="3">
    <source>
        <dbReference type="Proteomes" id="UP000191418"/>
    </source>
</evidence>
<dbReference type="STRING" id="64969.SAMN02745127_00660"/>